<keyword evidence="2" id="KW-1185">Reference proteome</keyword>
<dbReference type="InterPro" id="IPR029021">
    <property type="entry name" value="Prot-tyrosine_phosphatase-like"/>
</dbReference>
<reference evidence="1 2" key="1">
    <citation type="journal article" date="2024" name="Nat. Commun.">
        <title>Phylogenomics reveals the evolutionary origins of lichenization in chlorophyte algae.</title>
        <authorList>
            <person name="Puginier C."/>
            <person name="Libourel C."/>
            <person name="Otte J."/>
            <person name="Skaloud P."/>
            <person name="Haon M."/>
            <person name="Grisel S."/>
            <person name="Petersen M."/>
            <person name="Berrin J.G."/>
            <person name="Delaux P.M."/>
            <person name="Dal Grande F."/>
            <person name="Keller J."/>
        </authorList>
    </citation>
    <scope>NUCLEOTIDE SEQUENCE [LARGE SCALE GENOMIC DNA]</scope>
    <source>
        <strain evidence="1 2">SAG 2523</strain>
    </source>
</reference>
<dbReference type="EMBL" id="JALJOV010000645">
    <property type="protein sequence ID" value="KAK9862168.1"/>
    <property type="molecule type" value="Genomic_DNA"/>
</dbReference>
<evidence type="ECO:0000313" key="2">
    <source>
        <dbReference type="Proteomes" id="UP001485043"/>
    </source>
</evidence>
<gene>
    <name evidence="1" type="ORF">WJX84_005610</name>
</gene>
<comment type="caution">
    <text evidence="1">The sequence shown here is derived from an EMBL/GenBank/DDBJ whole genome shotgun (WGS) entry which is preliminary data.</text>
</comment>
<sequence length="141" mass="15576">MEPGRHNRGDALTVDLFQPTPYFDANQVAPGIWVGSLPAEQSPIQEFKTRSITHVVRCGVAYIPAEHEDELTYLKLDDHFTADERVARGNEWLAKRQGAHAPEPPSAGIWKPKKINSVMPPADVLAPDPDEQPACSVLIKT</sequence>
<name>A0AAW1T0L3_9CHLO</name>
<evidence type="ECO:0000313" key="1">
    <source>
        <dbReference type="EMBL" id="KAK9862168.1"/>
    </source>
</evidence>
<accession>A0AAW1T0L3</accession>
<organism evidence="1 2">
    <name type="scientific">Apatococcus fuscideae</name>
    <dbReference type="NCBI Taxonomy" id="2026836"/>
    <lineage>
        <taxon>Eukaryota</taxon>
        <taxon>Viridiplantae</taxon>
        <taxon>Chlorophyta</taxon>
        <taxon>core chlorophytes</taxon>
        <taxon>Trebouxiophyceae</taxon>
        <taxon>Chlorellales</taxon>
        <taxon>Chlorellaceae</taxon>
        <taxon>Apatococcus</taxon>
    </lineage>
</organism>
<dbReference type="AlphaFoldDB" id="A0AAW1T0L3"/>
<dbReference type="Proteomes" id="UP001485043">
    <property type="component" value="Unassembled WGS sequence"/>
</dbReference>
<dbReference type="SUPFAM" id="SSF52799">
    <property type="entry name" value="(Phosphotyrosine protein) phosphatases II"/>
    <property type="match status" value="1"/>
</dbReference>
<proteinExistence type="predicted"/>
<protein>
    <submittedName>
        <fullName evidence="1">Uncharacterized protein</fullName>
    </submittedName>
</protein>